<accession>A0A7V3VV47</accession>
<reference evidence="2" key="1">
    <citation type="journal article" date="2020" name="mSystems">
        <title>Genome- and Community-Level Interaction Insights into Carbon Utilization and Element Cycling Functions of Hydrothermarchaeota in Hydrothermal Sediment.</title>
        <authorList>
            <person name="Zhou Z."/>
            <person name="Liu Y."/>
            <person name="Xu W."/>
            <person name="Pan J."/>
            <person name="Luo Z.H."/>
            <person name="Li M."/>
        </authorList>
    </citation>
    <scope>NUCLEOTIDE SEQUENCE [LARGE SCALE GENOMIC DNA]</scope>
    <source>
        <strain evidence="2">SpSt-961</strain>
    </source>
</reference>
<feature type="transmembrane region" description="Helical" evidence="1">
    <location>
        <begin position="31"/>
        <end position="53"/>
    </location>
</feature>
<keyword evidence="1" id="KW-1133">Transmembrane helix</keyword>
<name>A0A7V3VV47_UNCW3</name>
<dbReference type="EMBL" id="DTOZ01000168">
    <property type="protein sequence ID" value="HGE78700.1"/>
    <property type="molecule type" value="Genomic_DNA"/>
</dbReference>
<dbReference type="AlphaFoldDB" id="A0A7V3VV47"/>
<proteinExistence type="predicted"/>
<keyword evidence="1" id="KW-0812">Transmembrane</keyword>
<comment type="caution">
    <text evidence="2">The sequence shown here is derived from an EMBL/GenBank/DDBJ whole genome shotgun (WGS) entry which is preliminary data.</text>
</comment>
<feature type="transmembrane region" description="Helical" evidence="1">
    <location>
        <begin position="60"/>
        <end position="79"/>
    </location>
</feature>
<keyword evidence="1" id="KW-0472">Membrane</keyword>
<protein>
    <submittedName>
        <fullName evidence="2">Uncharacterized protein</fullName>
    </submittedName>
</protein>
<organism evidence="2">
    <name type="scientific">candidate division WOR-3 bacterium</name>
    <dbReference type="NCBI Taxonomy" id="2052148"/>
    <lineage>
        <taxon>Bacteria</taxon>
        <taxon>Bacteria division WOR-3</taxon>
    </lineage>
</organism>
<evidence type="ECO:0000256" key="1">
    <source>
        <dbReference type="SAM" id="Phobius"/>
    </source>
</evidence>
<gene>
    <name evidence="2" type="ORF">ENX68_06880</name>
</gene>
<sequence length="93" mass="10051">MLMTLIILASGLISLIAGIKSILYFKRPCGFPWGIIGVGLLLFGINQIITFLFKIPVSPVSIFGTLIFSIIIFAAVLRAPEIFLTGLNGIMPI</sequence>
<evidence type="ECO:0000313" key="2">
    <source>
        <dbReference type="EMBL" id="HGE78700.1"/>
    </source>
</evidence>